<protein>
    <submittedName>
        <fullName evidence="1">Uncharacterized protein</fullName>
    </submittedName>
</protein>
<reference evidence="2" key="1">
    <citation type="journal article" date="2022" name="Environ. Microbiol.">
        <title>Functional analysis, diversity, and distribution of carbendazim hydrolases MheI and CbmA, responsible for the initial step in carbendazim degradation.</title>
        <authorList>
            <person name="Zhang M."/>
            <person name="Bai X."/>
            <person name="Li Q."/>
            <person name="Zhang L."/>
            <person name="Zhu Q."/>
            <person name="Gao S."/>
            <person name="Ke Z."/>
            <person name="Jiang M."/>
            <person name="Hu J."/>
            <person name="Qiu J."/>
            <person name="Hong Q."/>
        </authorList>
    </citation>
    <scope>NUCLEOTIDE SEQUENCE [LARGE SCALE GENOMIC DNA]</scope>
    <source>
        <strain evidence="2">djl-6</strain>
    </source>
</reference>
<keyword evidence="2" id="KW-1185">Reference proteome</keyword>
<dbReference type="Proteomes" id="UP000831484">
    <property type="component" value="Plasmid pdjl-6-4"/>
</dbReference>
<gene>
    <name evidence="1" type="ORF">M0639_32760</name>
</gene>
<name>A0AB38RNU0_RHOSG</name>
<organism evidence="1 2">
    <name type="scientific">Rhodococcus qingshengii JCM 15477</name>
    <dbReference type="NCBI Taxonomy" id="1303681"/>
    <lineage>
        <taxon>Bacteria</taxon>
        <taxon>Bacillati</taxon>
        <taxon>Actinomycetota</taxon>
        <taxon>Actinomycetes</taxon>
        <taxon>Mycobacteriales</taxon>
        <taxon>Nocardiaceae</taxon>
        <taxon>Rhodococcus</taxon>
        <taxon>Rhodococcus erythropolis group</taxon>
    </lineage>
</organism>
<keyword evidence="1" id="KW-0614">Plasmid</keyword>
<sequence length="211" mass="23239">MNEAAESIGGAGLIAFHILASRPLRRWRIGWGATASEIAETLPGDEFVPNASWSYTHAITVDSAADQLWPWLIQIGQQRAGFYSYRGLENMVGCNITSAAGINPDFQLLEVGDKVALHPKSPPLTVTMIKRGTTMVLLGEGPDIADHALWSFHLRPITSDRTRLIERGRYSHGQSWASRLAFGCSIVEPIGFVMSRKMLHTLRANAEAMPR</sequence>
<dbReference type="RefSeq" id="WP_064074428.1">
    <property type="nucleotide sequence ID" value="NZ_CP096567.1"/>
</dbReference>
<geneLocation type="plasmid" evidence="1 2">
    <name>pdjl-6-4</name>
</geneLocation>
<dbReference type="EMBL" id="CP096567">
    <property type="protein sequence ID" value="UPU46513.1"/>
    <property type="molecule type" value="Genomic_DNA"/>
</dbReference>
<evidence type="ECO:0000313" key="2">
    <source>
        <dbReference type="Proteomes" id="UP000831484"/>
    </source>
</evidence>
<dbReference type="AlphaFoldDB" id="A0AB38RNU0"/>
<accession>A0AB38RNU0</accession>
<proteinExistence type="predicted"/>
<evidence type="ECO:0000313" key="1">
    <source>
        <dbReference type="EMBL" id="UPU46513.1"/>
    </source>
</evidence>